<feature type="domain" description="DH" evidence="3">
    <location>
        <begin position="774"/>
        <end position="957"/>
    </location>
</feature>
<dbReference type="InterPro" id="IPR032057">
    <property type="entry name" value="DUF4799"/>
</dbReference>
<accession>A0A7R8UVG6</accession>
<feature type="compositionally biased region" description="Basic residues" evidence="1">
    <location>
        <begin position="189"/>
        <end position="200"/>
    </location>
</feature>
<dbReference type="SMART" id="SM00228">
    <property type="entry name" value="PDZ"/>
    <property type="match status" value="1"/>
</dbReference>
<feature type="region of interest" description="Disordered" evidence="1">
    <location>
        <begin position="180"/>
        <end position="236"/>
    </location>
</feature>
<dbReference type="SMART" id="SM00325">
    <property type="entry name" value="RhoGEF"/>
    <property type="match status" value="1"/>
</dbReference>
<feature type="compositionally biased region" description="Low complexity" evidence="1">
    <location>
        <begin position="69"/>
        <end position="81"/>
    </location>
</feature>
<dbReference type="SUPFAM" id="SSF49562">
    <property type="entry name" value="C2 domain (Calcium/lipid-binding domain, CaLB)"/>
    <property type="match status" value="1"/>
</dbReference>
<feature type="domain" description="C2" evidence="2">
    <location>
        <begin position="308"/>
        <end position="443"/>
    </location>
</feature>
<dbReference type="Gene3D" id="2.60.40.150">
    <property type="entry name" value="C2 domain"/>
    <property type="match status" value="1"/>
</dbReference>
<dbReference type="InterPro" id="IPR001478">
    <property type="entry name" value="PDZ"/>
</dbReference>
<dbReference type="Pfam" id="PF00168">
    <property type="entry name" value="C2"/>
    <property type="match status" value="1"/>
</dbReference>
<feature type="region of interest" description="Disordered" evidence="1">
    <location>
        <begin position="554"/>
        <end position="579"/>
    </location>
</feature>
<gene>
    <name evidence="5" type="ORF">HERILL_LOCUS10403</name>
</gene>
<feature type="domain" description="PDZ" evidence="4">
    <location>
        <begin position="591"/>
        <end position="669"/>
    </location>
</feature>
<feature type="region of interest" description="Disordered" evidence="1">
    <location>
        <begin position="289"/>
        <end position="312"/>
    </location>
</feature>
<dbReference type="SUPFAM" id="SSF50729">
    <property type="entry name" value="PH domain-like"/>
    <property type="match status" value="1"/>
</dbReference>
<dbReference type="Proteomes" id="UP000594454">
    <property type="component" value="Chromosome 4"/>
</dbReference>
<dbReference type="Pfam" id="PF00621">
    <property type="entry name" value="RhoGEF"/>
    <property type="match status" value="1"/>
</dbReference>
<dbReference type="OrthoDB" id="410721at2759"/>
<dbReference type="Pfam" id="PF16056">
    <property type="entry name" value="DUF4799"/>
    <property type="match status" value="1"/>
</dbReference>
<feature type="region of interest" description="Disordered" evidence="1">
    <location>
        <begin position="68"/>
        <end position="101"/>
    </location>
</feature>
<dbReference type="GO" id="GO:0005886">
    <property type="term" value="C:plasma membrane"/>
    <property type="evidence" value="ECO:0007669"/>
    <property type="project" value="TreeGrafter"/>
</dbReference>
<proteinExistence type="predicted"/>
<feature type="compositionally biased region" description="Polar residues" evidence="1">
    <location>
        <begin position="84"/>
        <end position="93"/>
    </location>
</feature>
<dbReference type="PANTHER" id="PTHR46848:SF1">
    <property type="entry name" value="REGULATOR OF G-PROTEIN SIGNALING 3"/>
    <property type="match status" value="1"/>
</dbReference>
<dbReference type="SUPFAM" id="SSF48065">
    <property type="entry name" value="DBL homology domain (DH-domain)"/>
    <property type="match status" value="1"/>
</dbReference>
<dbReference type="InterPro" id="IPR000008">
    <property type="entry name" value="C2_dom"/>
</dbReference>
<sequence>MLKWTTNHCRTEIDFLPKRSYPGMIEMRNLFRTPQSHKTPADQKARRKSLSILRTRLQEHKENLQTNFLRRSLGSSSSPLLDISNGQSPNRTPRTPGRRVAQRQFARTLPTYEAEESPDMFQPIAPRIRPSPQASLSSSQIGDTTLDRLIDAIIESAKKEFPGYEPGNDSSAETSVHEMEVKTPEGCHHLKRQRVVRRKTKPTEHEPTKNSTSSLTIPNGIPSPETPQTSNPSSEKRLELANMETPENMTFVVDSFPGIFSKSLQGCSTPSPSKTNSIKRCLHFSPEDMEDSDVDGSLNEKRKSVASSTSSSSISINKNASIDLAIFAENGKLNVHVIRCRDLQRHNGCTALNAYVKVAILPPNPHQDIGFQRTAVHRNSSRPYFDHRFKFDISDRSQWEKRIQLAVWHRDRDLKRSEFLGCLSFPIKNVVKTAINGSYKLQSQSCLTNPQPPTLTPASQHSSHPVIQSSLSKHSANSTCFTNEMASTTTANHQQPKQRTSSVEEEVISLDSVPADSSHPKATAESNPGGQTIVLSKKAIHQRDADENLFLRFLELDPPPDGSGSGSQGSGPHRRMSTFKPAVGRTPFTITKRLTRTAEKGFGFSIVWTHPPRVEKIEPGLSAEKNGIIPGDYVIFVDKHNVVTMPEADVLNLIRSQGNSLTIEIFRRSGPSNISGLGASGANRVGSSIPTGATYPIVVNTNVNGLSSKKVTSAANNYIAEEMSPAIKQTVGVEPRSSTVCSNTSLETTKRRLHLPQVTFSKESIAPCHTIEDQRRRILVQVITREQNFVNTLQFGMQRFAIPLQERRDLISPNDHRTLFQNIDELIRISEDILEQLVQDDQEIPLNFASRVYLSKTTAICAAYKKYCNGIKRADCVLVNKSRQPGSDFVSFITEPQVPRKRPDLTMFIHRPLQHFREILKLMQLLASHCRVDSEEHKNFTSVINELQAAYREITVGGGLMEPLGEGRPLLTLQDLESRMVFTKCKPFTLAVQGRQWIFGGDLSRVEGRSVKPYWTLLFSDILVFTKVSRDRVMFITEEPLPIANIVDSCFHMRKKTTEFRITVDPNGRTAESPTAYCAPDLSRTPKKSLRRKSLILRAPSLELKAVWQNLLQRQIFLVNAALGSTPLSSPLESPDIFNTLVPLCDIGATTTSMASMKLSSMDSINNRNLQVRLKQKSFPNKLESSYDSIPKLQSILHNSSNTLATTMKTSTATITSTFQQQQAQNTTLQTSQSICSSSRLTFSGSSINSTSYTTVNTVSLYTNNPSVDGPVQILNSGNVGEIQSSSKSLTAIPETISELPELVSNNNPRSNSTTRLQQRFTGANRSLVEFSLSSVGRSFIDETGEEFDENASDPSLKTPETPTPNISPTSSTSHRCPSDTFSNDFVVIQEPSTPSVIVSPMSTNDPFRNFFRSANRGRSELDSRSGIDVDLNTKSDPDREELGGFYSRLSNSQYGGSWDLLELDLDFHEVNFDPSYYTDVEEYVFLADDPFGILPCRPTPPDSLDL</sequence>
<organism evidence="5 6">
    <name type="scientific">Hermetia illucens</name>
    <name type="common">Black soldier fly</name>
    <dbReference type="NCBI Taxonomy" id="343691"/>
    <lineage>
        <taxon>Eukaryota</taxon>
        <taxon>Metazoa</taxon>
        <taxon>Ecdysozoa</taxon>
        <taxon>Arthropoda</taxon>
        <taxon>Hexapoda</taxon>
        <taxon>Insecta</taxon>
        <taxon>Pterygota</taxon>
        <taxon>Neoptera</taxon>
        <taxon>Endopterygota</taxon>
        <taxon>Diptera</taxon>
        <taxon>Brachycera</taxon>
        <taxon>Stratiomyomorpha</taxon>
        <taxon>Stratiomyidae</taxon>
        <taxon>Hermetiinae</taxon>
        <taxon>Hermetia</taxon>
    </lineage>
</organism>
<dbReference type="Gene3D" id="2.30.29.30">
    <property type="entry name" value="Pleckstrin-homology domain (PH domain)/Phosphotyrosine-binding domain (PTB)"/>
    <property type="match status" value="1"/>
</dbReference>
<dbReference type="GO" id="GO:0005634">
    <property type="term" value="C:nucleus"/>
    <property type="evidence" value="ECO:0007669"/>
    <property type="project" value="TreeGrafter"/>
</dbReference>
<evidence type="ECO:0000259" key="4">
    <source>
        <dbReference type="PROSITE" id="PS50106"/>
    </source>
</evidence>
<dbReference type="EMBL" id="LR899012">
    <property type="protein sequence ID" value="CAD7087717.1"/>
    <property type="molecule type" value="Genomic_DNA"/>
</dbReference>
<dbReference type="Gene3D" id="1.20.900.10">
    <property type="entry name" value="Dbl homology (DH) domain"/>
    <property type="match status" value="1"/>
</dbReference>
<dbReference type="Gene3D" id="2.30.42.10">
    <property type="match status" value="1"/>
</dbReference>
<dbReference type="InterPro" id="IPR035899">
    <property type="entry name" value="DBL_dom_sf"/>
</dbReference>
<reference evidence="5 6" key="1">
    <citation type="submission" date="2020-11" db="EMBL/GenBank/DDBJ databases">
        <authorList>
            <person name="Wallbank WR R."/>
            <person name="Pardo Diaz C."/>
            <person name="Kozak K."/>
            <person name="Martin S."/>
            <person name="Jiggins C."/>
            <person name="Moest M."/>
            <person name="Warren A I."/>
            <person name="Generalovic N T."/>
            <person name="Byers J.R.P. K."/>
            <person name="Montejo-Kovacevich G."/>
            <person name="Yen C E."/>
        </authorList>
    </citation>
    <scope>NUCLEOTIDE SEQUENCE [LARGE SCALE GENOMIC DNA]</scope>
</reference>
<evidence type="ECO:0000256" key="1">
    <source>
        <dbReference type="SAM" id="MobiDB-lite"/>
    </source>
</evidence>
<dbReference type="SUPFAM" id="SSF50156">
    <property type="entry name" value="PDZ domain-like"/>
    <property type="match status" value="1"/>
</dbReference>
<dbReference type="GO" id="GO:0005085">
    <property type="term" value="F:guanyl-nucleotide exchange factor activity"/>
    <property type="evidence" value="ECO:0007669"/>
    <property type="project" value="InterPro"/>
</dbReference>
<evidence type="ECO:0000313" key="6">
    <source>
        <dbReference type="Proteomes" id="UP000594454"/>
    </source>
</evidence>
<dbReference type="InterPro" id="IPR011993">
    <property type="entry name" value="PH-like_dom_sf"/>
</dbReference>
<evidence type="ECO:0000313" key="5">
    <source>
        <dbReference type="EMBL" id="CAD7087717.1"/>
    </source>
</evidence>
<protein>
    <submittedName>
        <fullName evidence="5">Uncharacterized protein</fullName>
    </submittedName>
</protein>
<dbReference type="InParanoid" id="A0A7R8UVG6"/>
<dbReference type="PROSITE" id="PS50010">
    <property type="entry name" value="DH_2"/>
    <property type="match status" value="1"/>
</dbReference>
<feature type="compositionally biased region" description="Low complexity" evidence="1">
    <location>
        <begin position="1359"/>
        <end position="1374"/>
    </location>
</feature>
<feature type="region of interest" description="Disordered" evidence="1">
    <location>
        <begin position="443"/>
        <end position="474"/>
    </location>
</feature>
<feature type="compositionally biased region" description="Polar residues" evidence="1">
    <location>
        <begin position="456"/>
        <end position="474"/>
    </location>
</feature>
<dbReference type="PANTHER" id="PTHR46848">
    <property type="entry name" value="REGULATOR OF G-PROTEIN SIGNALING 3"/>
    <property type="match status" value="1"/>
</dbReference>
<dbReference type="SMART" id="SM00239">
    <property type="entry name" value="C2"/>
    <property type="match status" value="1"/>
</dbReference>
<dbReference type="InterPro" id="IPR000219">
    <property type="entry name" value="DH_dom"/>
</dbReference>
<dbReference type="InterPro" id="IPR035892">
    <property type="entry name" value="C2_domain_sf"/>
</dbReference>
<feature type="region of interest" description="Disordered" evidence="1">
    <location>
        <begin position="1346"/>
        <end position="1378"/>
    </location>
</feature>
<feature type="region of interest" description="Disordered" evidence="1">
    <location>
        <begin position="486"/>
        <end position="530"/>
    </location>
</feature>
<dbReference type="Pfam" id="PF00595">
    <property type="entry name" value="PDZ"/>
    <property type="match status" value="1"/>
</dbReference>
<name>A0A7R8UVG6_HERIL</name>
<dbReference type="PROSITE" id="PS50004">
    <property type="entry name" value="C2"/>
    <property type="match status" value="1"/>
</dbReference>
<dbReference type="PROSITE" id="PS50106">
    <property type="entry name" value="PDZ"/>
    <property type="match status" value="1"/>
</dbReference>
<dbReference type="CDD" id="cd00136">
    <property type="entry name" value="PDZ_canonical"/>
    <property type="match status" value="1"/>
</dbReference>
<evidence type="ECO:0000259" key="3">
    <source>
        <dbReference type="PROSITE" id="PS50010"/>
    </source>
</evidence>
<evidence type="ECO:0000259" key="2">
    <source>
        <dbReference type="PROSITE" id="PS50004"/>
    </source>
</evidence>
<keyword evidence="6" id="KW-1185">Reference proteome</keyword>
<dbReference type="InterPro" id="IPR036034">
    <property type="entry name" value="PDZ_sf"/>
</dbReference>
<feature type="compositionally biased region" description="Polar residues" evidence="1">
    <location>
        <begin position="486"/>
        <end position="501"/>
    </location>
</feature>